<feature type="transmembrane region" description="Helical" evidence="5">
    <location>
        <begin position="112"/>
        <end position="131"/>
    </location>
</feature>
<dbReference type="Pfam" id="PF01124">
    <property type="entry name" value="MAPEG"/>
    <property type="match status" value="1"/>
</dbReference>
<evidence type="ECO:0000313" key="6">
    <source>
        <dbReference type="EMBL" id="PZP30659.1"/>
    </source>
</evidence>
<dbReference type="AlphaFoldDB" id="A0A2W5FMA9"/>
<organism evidence="6 7">
    <name type="scientific">Roseateles depolymerans</name>
    <dbReference type="NCBI Taxonomy" id="76731"/>
    <lineage>
        <taxon>Bacteria</taxon>
        <taxon>Pseudomonadati</taxon>
        <taxon>Pseudomonadota</taxon>
        <taxon>Betaproteobacteria</taxon>
        <taxon>Burkholderiales</taxon>
        <taxon>Sphaerotilaceae</taxon>
        <taxon>Roseateles</taxon>
    </lineage>
</organism>
<gene>
    <name evidence="6" type="ORF">DI603_14115</name>
</gene>
<dbReference type="InterPro" id="IPR001129">
    <property type="entry name" value="Membr-assoc_MAPEG"/>
</dbReference>
<evidence type="ECO:0000256" key="2">
    <source>
        <dbReference type="ARBA" id="ARBA00022692"/>
    </source>
</evidence>
<dbReference type="Proteomes" id="UP000249633">
    <property type="component" value="Unassembled WGS sequence"/>
</dbReference>
<evidence type="ECO:0000313" key="7">
    <source>
        <dbReference type="Proteomes" id="UP000249633"/>
    </source>
</evidence>
<evidence type="ECO:0000256" key="4">
    <source>
        <dbReference type="ARBA" id="ARBA00023136"/>
    </source>
</evidence>
<keyword evidence="3 5" id="KW-1133">Transmembrane helix</keyword>
<feature type="transmembrane region" description="Helical" evidence="5">
    <location>
        <begin position="79"/>
        <end position="100"/>
    </location>
</feature>
<comment type="caution">
    <text evidence="6">The sequence shown here is derived from an EMBL/GenBank/DDBJ whole genome shotgun (WGS) entry which is preliminary data.</text>
</comment>
<evidence type="ECO:0000256" key="1">
    <source>
        <dbReference type="ARBA" id="ARBA00004370"/>
    </source>
</evidence>
<dbReference type="EMBL" id="QFOD01000013">
    <property type="protein sequence ID" value="PZP30659.1"/>
    <property type="molecule type" value="Genomic_DNA"/>
</dbReference>
<dbReference type="SUPFAM" id="SSF161084">
    <property type="entry name" value="MAPEG domain-like"/>
    <property type="match status" value="1"/>
</dbReference>
<dbReference type="GO" id="GO:0016020">
    <property type="term" value="C:membrane"/>
    <property type="evidence" value="ECO:0007669"/>
    <property type="project" value="UniProtKB-SubCell"/>
</dbReference>
<evidence type="ECO:0000256" key="3">
    <source>
        <dbReference type="ARBA" id="ARBA00022989"/>
    </source>
</evidence>
<evidence type="ECO:0008006" key="8">
    <source>
        <dbReference type="Google" id="ProtNLM"/>
    </source>
</evidence>
<comment type="subcellular location">
    <subcellularLocation>
        <location evidence="1">Membrane</location>
    </subcellularLocation>
</comment>
<sequence length="134" mass="13741">MPSVHPLALACTALLGLLLFGLGLAVSGLRFRAKHLCGCSSDPADPLHRASRAHGNTAEYAPYLAVAFLYLGAHQPSTLSLGLIVAATASRVLLAIGLIAWPSMARPNPLRFIGALGTYATGIALSLQLLGAGA</sequence>
<name>A0A2W5FMA9_9BURK</name>
<accession>A0A2W5FMA9</accession>
<dbReference type="InterPro" id="IPR023352">
    <property type="entry name" value="MAPEG-like_dom_sf"/>
</dbReference>
<dbReference type="Gene3D" id="1.20.120.550">
    <property type="entry name" value="Membrane associated eicosanoid/glutathione metabolism-like domain"/>
    <property type="match status" value="1"/>
</dbReference>
<keyword evidence="4 5" id="KW-0472">Membrane</keyword>
<evidence type="ECO:0000256" key="5">
    <source>
        <dbReference type="SAM" id="Phobius"/>
    </source>
</evidence>
<protein>
    <recommendedName>
        <fullName evidence="8">MAPEG family protein</fullName>
    </recommendedName>
</protein>
<proteinExistence type="predicted"/>
<keyword evidence="2 5" id="KW-0812">Transmembrane</keyword>
<reference evidence="6 7" key="1">
    <citation type="submission" date="2017-08" db="EMBL/GenBank/DDBJ databases">
        <title>Infants hospitalized years apart are colonized by the same room-sourced microbial strains.</title>
        <authorList>
            <person name="Brooks B."/>
            <person name="Olm M.R."/>
            <person name="Firek B.A."/>
            <person name="Baker R."/>
            <person name="Thomas B.C."/>
            <person name="Morowitz M.J."/>
            <person name="Banfield J.F."/>
        </authorList>
    </citation>
    <scope>NUCLEOTIDE SEQUENCE [LARGE SCALE GENOMIC DNA]</scope>
    <source>
        <strain evidence="6">S2_012_000_R2_81</strain>
    </source>
</reference>